<keyword evidence="6 14" id="KW-0812">Transmembrane</keyword>
<dbReference type="GeneID" id="120029778"/>
<dbReference type="Gene3D" id="1.20.144.10">
    <property type="entry name" value="Phosphatidic acid phosphatase type 2/haloperoxidase"/>
    <property type="match status" value="1"/>
</dbReference>
<feature type="active site" description="Proton donor" evidence="12">
    <location>
        <position position="114"/>
    </location>
</feature>
<dbReference type="Pfam" id="PF01569">
    <property type="entry name" value="PAP2"/>
    <property type="match status" value="1"/>
</dbReference>
<evidence type="ECO:0000256" key="1">
    <source>
        <dbReference type="ARBA" id="ARBA00004477"/>
    </source>
</evidence>
<dbReference type="SMART" id="SM00014">
    <property type="entry name" value="acidPPc"/>
    <property type="match status" value="1"/>
</dbReference>
<dbReference type="RefSeq" id="XP_038830977.1">
    <property type="nucleotide sequence ID" value="XM_038975049.1"/>
</dbReference>
<evidence type="ECO:0000256" key="7">
    <source>
        <dbReference type="ARBA" id="ARBA00022801"/>
    </source>
</evidence>
<dbReference type="PANTHER" id="PTHR12591">
    <property type="entry name" value="GLUCOSE-6-PHOSPHATASE"/>
    <property type="match status" value="1"/>
</dbReference>
<evidence type="ECO:0000256" key="9">
    <source>
        <dbReference type="ARBA" id="ARBA00022989"/>
    </source>
</evidence>
<evidence type="ECO:0000256" key="10">
    <source>
        <dbReference type="ARBA" id="ARBA00023136"/>
    </source>
</evidence>
<evidence type="ECO:0000313" key="16">
    <source>
        <dbReference type="Proteomes" id="UP000808372"/>
    </source>
</evidence>
<dbReference type="InterPro" id="IPR000326">
    <property type="entry name" value="PAP2/HPO"/>
</dbReference>
<evidence type="ECO:0000256" key="2">
    <source>
        <dbReference type="ARBA" id="ARBA00004742"/>
    </source>
</evidence>
<keyword evidence="10 14" id="KW-0472">Membrane</keyword>
<feature type="binding site" evidence="13">
    <location>
        <position position="79"/>
    </location>
    <ligand>
        <name>substrate</name>
    </ligand>
</feature>
<evidence type="ECO:0000256" key="11">
    <source>
        <dbReference type="ARBA" id="ARBA00039337"/>
    </source>
</evidence>
<evidence type="ECO:0000256" key="13">
    <source>
        <dbReference type="PIRSR" id="PIRSR000905-2"/>
    </source>
</evidence>
<feature type="active site" description="Nucleophile" evidence="12">
    <location>
        <position position="167"/>
    </location>
</feature>
<dbReference type="InterPro" id="IPR016275">
    <property type="entry name" value="Glucose-6-phosphatase"/>
</dbReference>
<protein>
    <recommendedName>
        <fullName evidence="11">Glucose-6-phosphatase 3</fullName>
        <ecNumber evidence="4">3.1.3.9</ecNumber>
    </recommendedName>
</protein>
<dbReference type="GO" id="GO:0005789">
    <property type="term" value="C:endoplasmic reticulum membrane"/>
    <property type="evidence" value="ECO:0007669"/>
    <property type="project" value="UniProtKB-SubCell"/>
</dbReference>
<gene>
    <name evidence="17" type="primary">g6pc3</name>
</gene>
<dbReference type="GO" id="GO:0051156">
    <property type="term" value="P:glucose 6-phosphate metabolic process"/>
    <property type="evidence" value="ECO:0007669"/>
    <property type="project" value="TreeGrafter"/>
</dbReference>
<evidence type="ECO:0000256" key="6">
    <source>
        <dbReference type="ARBA" id="ARBA00022692"/>
    </source>
</evidence>
<dbReference type="CTD" id="92579"/>
<dbReference type="PANTHER" id="PTHR12591:SF2">
    <property type="entry name" value="GLUCOSE-6-PHOSPHATASE 3"/>
    <property type="match status" value="1"/>
</dbReference>
<dbReference type="PIRSF" id="PIRSF000905">
    <property type="entry name" value="Glucose-6-phosphatase"/>
    <property type="match status" value="1"/>
</dbReference>
<feature type="domain" description="Phosphatidic acid phosphatase type 2/haloperoxidase" evidence="15">
    <location>
        <begin position="53"/>
        <end position="187"/>
    </location>
</feature>
<evidence type="ECO:0000256" key="14">
    <source>
        <dbReference type="SAM" id="Phobius"/>
    </source>
</evidence>
<feature type="transmembrane region" description="Helical" evidence="14">
    <location>
        <begin position="55"/>
        <end position="75"/>
    </location>
</feature>
<dbReference type="SUPFAM" id="SSF48317">
    <property type="entry name" value="Acid phosphatase/Vanadium-dependent haloperoxidase"/>
    <property type="match status" value="1"/>
</dbReference>
<evidence type="ECO:0000256" key="8">
    <source>
        <dbReference type="ARBA" id="ARBA00022824"/>
    </source>
</evidence>
<feature type="binding site" evidence="13">
    <location>
        <position position="161"/>
    </location>
    <ligand>
        <name>substrate</name>
    </ligand>
</feature>
<evidence type="ECO:0000256" key="4">
    <source>
        <dbReference type="ARBA" id="ARBA00012634"/>
    </source>
</evidence>
<keyword evidence="9 14" id="KW-1133">Transmembrane helix</keyword>
<comment type="pathway">
    <text evidence="2">Carbohydrate biosynthesis; gluconeogenesis.</text>
</comment>
<accession>A0A8U0PV99</accession>
<feature type="transmembrane region" description="Helical" evidence="14">
    <location>
        <begin position="147"/>
        <end position="165"/>
    </location>
</feature>
<evidence type="ECO:0000256" key="12">
    <source>
        <dbReference type="PIRSR" id="PIRSR000905-1"/>
    </source>
</evidence>
<reference evidence="17" key="1">
    <citation type="submission" date="2025-08" db="UniProtKB">
        <authorList>
            <consortium name="RefSeq"/>
        </authorList>
    </citation>
    <scope>IDENTIFICATION</scope>
    <source>
        <tissue evidence="17">White muscle</tissue>
    </source>
</reference>
<evidence type="ECO:0000313" key="17">
    <source>
        <dbReference type="RefSeq" id="XP_038830977.1"/>
    </source>
</evidence>
<comment type="similarity">
    <text evidence="3">Belongs to the glucose-6-phosphatase family.</text>
</comment>
<dbReference type="GO" id="GO:0004346">
    <property type="term" value="F:glucose-6-phosphatase activity"/>
    <property type="evidence" value="ECO:0007669"/>
    <property type="project" value="UniProtKB-EC"/>
</dbReference>
<comment type="subcellular location">
    <subcellularLocation>
        <location evidence="1">Endoplasmic reticulum membrane</location>
        <topology evidence="1">Multi-pass membrane protein</topology>
    </subcellularLocation>
</comment>
<proteinExistence type="inferred from homology"/>
<feature type="transmembrane region" description="Helical" evidence="14">
    <location>
        <begin position="115"/>
        <end position="135"/>
    </location>
</feature>
<dbReference type="AlphaFoldDB" id="A0A8U0PV99"/>
<dbReference type="Proteomes" id="UP000808372">
    <property type="component" value="Chromosome 35"/>
</dbReference>
<dbReference type="GO" id="GO:0006094">
    <property type="term" value="P:gluconeogenesis"/>
    <property type="evidence" value="ECO:0007669"/>
    <property type="project" value="UniProtKB-KW"/>
</dbReference>
<organism evidence="16 17">
    <name type="scientific">Salvelinus namaycush</name>
    <name type="common">Lake trout</name>
    <name type="synonym">Salmo namaycush</name>
    <dbReference type="NCBI Taxonomy" id="8040"/>
    <lineage>
        <taxon>Eukaryota</taxon>
        <taxon>Metazoa</taxon>
        <taxon>Chordata</taxon>
        <taxon>Craniata</taxon>
        <taxon>Vertebrata</taxon>
        <taxon>Euteleostomi</taxon>
        <taxon>Actinopterygii</taxon>
        <taxon>Neopterygii</taxon>
        <taxon>Teleostei</taxon>
        <taxon>Protacanthopterygii</taxon>
        <taxon>Salmoniformes</taxon>
        <taxon>Salmonidae</taxon>
        <taxon>Salmoninae</taxon>
        <taxon>Salvelinus</taxon>
    </lineage>
</organism>
<keyword evidence="8" id="KW-0256">Endoplasmic reticulum</keyword>
<name>A0A8U0PV99_SALNM</name>
<evidence type="ECO:0000256" key="3">
    <source>
        <dbReference type="ARBA" id="ARBA00009266"/>
    </source>
</evidence>
<keyword evidence="5" id="KW-0312">Gluconeogenesis</keyword>
<evidence type="ECO:0000259" key="15">
    <source>
        <dbReference type="SMART" id="SM00014"/>
    </source>
</evidence>
<sequence>MEAIHTQGIWMAEALQQRTKSQDKLWLIATHIGDPKAAFLLVFPLTYFLNRRTGFAVVWVAAISEWLNLVFKWMLFGERPFWWIGESRLFEKNPPKLQQFASTCETGPGSPSGHAMVTAAVWWVMASSLGSLLYSYTRSMLLSAVPYVLYLLGLVAVGFSRIFILAHFPHQVIAGSLTGFILGVVLSRQVPEGRPLVFFVSSSIGLLLSAFLIHSGLTRLGFDLSWSIALAKKWCSHSEWIRLDTAPFSSLTRDCGAILGLGLAQYWKPDQSSYDDESSVIIHYHWSEEVPPDLTSIHPNSVTITTKIK</sequence>
<keyword evidence="16" id="KW-1185">Reference proteome</keyword>
<dbReference type="EC" id="3.1.3.9" evidence="4"/>
<feature type="transmembrane region" description="Helical" evidence="14">
    <location>
        <begin position="196"/>
        <end position="217"/>
    </location>
</feature>
<keyword evidence="7" id="KW-0378">Hydrolase</keyword>
<evidence type="ECO:0000256" key="5">
    <source>
        <dbReference type="ARBA" id="ARBA00022432"/>
    </source>
</evidence>
<dbReference type="FunFam" id="1.20.144.10:FF:000018">
    <property type="entry name" value="Glucose-6-phosphatase"/>
    <property type="match status" value="1"/>
</dbReference>
<feature type="transmembrane region" description="Helical" evidence="14">
    <location>
        <begin position="172"/>
        <end position="190"/>
    </location>
</feature>
<dbReference type="InterPro" id="IPR036938">
    <property type="entry name" value="PAP2/HPO_sf"/>
</dbReference>